<dbReference type="PROSITE" id="PS51155">
    <property type="entry name" value="CHIT_BIND_RR_2"/>
    <property type="match status" value="1"/>
</dbReference>
<dbReference type="GO" id="GO:0042302">
    <property type="term" value="F:structural constituent of cuticle"/>
    <property type="evidence" value="ECO:0007669"/>
    <property type="project" value="UniProtKB-UniRule"/>
</dbReference>
<dbReference type="Pfam" id="PF03184">
    <property type="entry name" value="DDE_1"/>
    <property type="match status" value="1"/>
</dbReference>
<organism evidence="5">
    <name type="scientific">Leptinotarsa decemlineata</name>
    <name type="common">Colorado potato beetle</name>
    <name type="synonym">Doryphora decemlineata</name>
    <dbReference type="NCBI Taxonomy" id="7539"/>
    <lineage>
        <taxon>Eukaryota</taxon>
        <taxon>Metazoa</taxon>
        <taxon>Ecdysozoa</taxon>
        <taxon>Arthropoda</taxon>
        <taxon>Hexapoda</taxon>
        <taxon>Insecta</taxon>
        <taxon>Pterygota</taxon>
        <taxon>Neoptera</taxon>
        <taxon>Endopterygota</taxon>
        <taxon>Coleoptera</taxon>
        <taxon>Polyphaga</taxon>
        <taxon>Cucujiformia</taxon>
        <taxon>Chrysomeloidea</taxon>
        <taxon>Chrysomelidae</taxon>
        <taxon>Chrysomelinae</taxon>
        <taxon>Doryphorini</taxon>
        <taxon>Leptinotarsa</taxon>
    </lineage>
</organism>
<dbReference type="InterPro" id="IPR031311">
    <property type="entry name" value="CHIT_BIND_RR_consensus"/>
</dbReference>
<evidence type="ECO:0000313" key="5">
    <source>
        <dbReference type="EMBL" id="AYA49961.1"/>
    </source>
</evidence>
<dbReference type="OrthoDB" id="10071059at2759"/>
<dbReference type="GO" id="GO:0031012">
    <property type="term" value="C:extracellular matrix"/>
    <property type="evidence" value="ECO:0007669"/>
    <property type="project" value="TreeGrafter"/>
</dbReference>
<dbReference type="InterPro" id="IPR004875">
    <property type="entry name" value="DDE_SF_endonuclease_dom"/>
</dbReference>
<protein>
    <submittedName>
        <fullName evidence="5">Cuticular protein 70</fullName>
    </submittedName>
</protein>
<dbReference type="PROSITE" id="PS00233">
    <property type="entry name" value="CHIT_BIND_RR_1"/>
    <property type="match status" value="1"/>
</dbReference>
<evidence type="ECO:0000256" key="3">
    <source>
        <dbReference type="SAM" id="SignalP"/>
    </source>
</evidence>
<name>A0A3Q8HFT5_LEPDE</name>
<dbReference type="InterPro" id="IPR051217">
    <property type="entry name" value="Insect_Cuticle_Struc_Prot"/>
</dbReference>
<evidence type="ECO:0000256" key="1">
    <source>
        <dbReference type="ARBA" id="ARBA00022460"/>
    </source>
</evidence>
<dbReference type="PANTHER" id="PTHR12236:SF86">
    <property type="entry name" value="CCP84AC-RELATED"/>
    <property type="match status" value="1"/>
</dbReference>
<sequence>MISKVFFIAALACASQAAVSRVVPVVAKISDDTVDLSPQYSYAYDVQDALTGDSKAHLESRNGDIVKGQYSLNDPDGTRRIVDYTADPVNGFRAVVRKEPSTAIAEPVAAEPVEVEPVIAKTVAAPLVARAITAPLLTRAAAIRATKFPADSEAVESVEVAPKSVPVTALPAFGVSAPLISSPYVAAPVLSYSRLQNNIIVLTLPPHSIHRLQPLNRAIYSPLKNQYAIEAYKWMAQHAGRSLTFDIAFRKDATVGNAASAFRVTGIYPYDDTLFTEAGFAPSSVTDMFCPSEAVTQNSSTSNSVTTVEIQERQSHRALAIGSLHKNQVLLRLPIWQKRKRF</sequence>
<keyword evidence="1 2" id="KW-0193">Cuticle</keyword>
<keyword evidence="3" id="KW-0732">Signal</keyword>
<evidence type="ECO:0000256" key="2">
    <source>
        <dbReference type="PROSITE-ProRule" id="PRU00497"/>
    </source>
</evidence>
<dbReference type="AlphaFoldDB" id="A0A3Q8HFT5"/>
<dbReference type="GO" id="GO:0003676">
    <property type="term" value="F:nucleic acid binding"/>
    <property type="evidence" value="ECO:0007669"/>
    <property type="project" value="InterPro"/>
</dbReference>
<evidence type="ECO:0000259" key="4">
    <source>
        <dbReference type="Pfam" id="PF03184"/>
    </source>
</evidence>
<dbReference type="EMBL" id="MG601636">
    <property type="protein sequence ID" value="AYA49961.1"/>
    <property type="molecule type" value="mRNA"/>
</dbReference>
<dbReference type="GO" id="GO:0005615">
    <property type="term" value="C:extracellular space"/>
    <property type="evidence" value="ECO:0007669"/>
    <property type="project" value="TreeGrafter"/>
</dbReference>
<feature type="signal peptide" evidence="3">
    <location>
        <begin position="1"/>
        <end position="17"/>
    </location>
</feature>
<dbReference type="Pfam" id="PF00379">
    <property type="entry name" value="Chitin_bind_4"/>
    <property type="match status" value="1"/>
</dbReference>
<accession>A0A3Q8HFT5</accession>
<dbReference type="PANTHER" id="PTHR12236">
    <property type="entry name" value="STRUCTURAL CONTITUENT OF CUTICLE"/>
    <property type="match status" value="1"/>
</dbReference>
<dbReference type="InterPro" id="IPR000618">
    <property type="entry name" value="Insect_cuticle"/>
</dbReference>
<feature type="domain" description="DDE-1" evidence="4">
    <location>
        <begin position="193"/>
        <end position="239"/>
    </location>
</feature>
<reference evidence="5" key="1">
    <citation type="submission" date="2017-11" db="EMBL/GenBank/DDBJ databases">
        <authorList>
            <person name="Wang Y.-W."/>
            <person name="Wan P.-J."/>
            <person name="Li G.-Q."/>
        </authorList>
    </citation>
    <scope>NUCLEOTIDE SEQUENCE</scope>
</reference>
<feature type="chain" id="PRO_5018577798" evidence="3">
    <location>
        <begin position="18"/>
        <end position="342"/>
    </location>
</feature>
<proteinExistence type="evidence at transcript level"/>
<dbReference type="PRINTS" id="PR00947">
    <property type="entry name" value="CUTICLE"/>
</dbReference>